<reference evidence="11 12" key="1">
    <citation type="submission" date="2019-01" db="EMBL/GenBank/DDBJ databases">
        <title>Chengkuizengella sp. nov., isolated from deep-sea sediment of East Pacific Ocean.</title>
        <authorList>
            <person name="Yang J."/>
            <person name="Lai Q."/>
            <person name="Shao Z."/>
        </authorList>
    </citation>
    <scope>NUCLEOTIDE SEQUENCE [LARGE SCALE GENOMIC DNA]</scope>
    <source>
        <strain evidence="11 12">YPA3-1-1</strain>
    </source>
</reference>
<comment type="catalytic activity">
    <reaction evidence="1 9">
        <text>Release of an N-terminal pyroglutamyl group from a polypeptide, the second amino acid generally not being Pro.</text>
        <dbReference type="EC" id="3.4.19.3"/>
    </reaction>
</comment>
<dbReference type="PROSITE" id="PS01334">
    <property type="entry name" value="PYRASE_CYS"/>
    <property type="match status" value="1"/>
</dbReference>
<comment type="similarity">
    <text evidence="4">Belongs to the peptidase C15 family.</text>
</comment>
<protein>
    <recommendedName>
        <fullName evidence="9">Pyroglutamyl-peptidase I</fullName>
        <ecNumber evidence="9">3.4.19.3</ecNumber>
    </recommendedName>
</protein>
<feature type="active site" evidence="9">
    <location>
        <position position="80"/>
    </location>
</feature>
<dbReference type="Proteomes" id="UP000448943">
    <property type="component" value="Unassembled WGS sequence"/>
</dbReference>
<sequence length="200" mass="22041">MKKILLTGFVPFLNYSINPTEHIVKQLNEQTIGNYEVCGRVLPVDFEKSGKQIIKHFEETEPDVVLSLGLAAGNVKITPERIAINCNDGEADNRGSQKQDQRIVSDGPDGLFSTLPIRKLVNGLTDANLPAAISNTAGTYLCNHVMYTMLHQVKKEGKATRSGFVHIPASHELAILNPKLPSWSEQDLLRAVTVIIELLD</sequence>
<evidence type="ECO:0000256" key="8">
    <source>
        <dbReference type="ARBA" id="ARBA00022807"/>
    </source>
</evidence>
<comment type="subcellular location">
    <subcellularLocation>
        <location evidence="3">Cytoplasm</location>
    </subcellularLocation>
</comment>
<evidence type="ECO:0000256" key="4">
    <source>
        <dbReference type="ARBA" id="ARBA00006641"/>
    </source>
</evidence>
<dbReference type="AlphaFoldDB" id="A0A6N9PYT9"/>
<keyword evidence="6" id="KW-0645">Protease</keyword>
<dbReference type="PRINTS" id="PR00706">
    <property type="entry name" value="PYROGLUPTASE"/>
</dbReference>
<dbReference type="SUPFAM" id="SSF53182">
    <property type="entry name" value="Pyrrolidone carboxyl peptidase (pyroglutamate aminopeptidase)"/>
    <property type="match status" value="1"/>
</dbReference>
<feature type="active site" evidence="10">
    <location>
        <position position="142"/>
    </location>
</feature>
<evidence type="ECO:0000256" key="6">
    <source>
        <dbReference type="ARBA" id="ARBA00022670"/>
    </source>
</evidence>
<dbReference type="Pfam" id="PF01470">
    <property type="entry name" value="Peptidase_C15"/>
    <property type="match status" value="1"/>
</dbReference>
<dbReference type="RefSeq" id="WP_160645484.1">
    <property type="nucleotide sequence ID" value="NZ_SIJB01000017.1"/>
</dbReference>
<keyword evidence="5" id="KW-0963">Cytoplasm</keyword>
<evidence type="ECO:0000256" key="3">
    <source>
        <dbReference type="ARBA" id="ARBA00004496"/>
    </source>
</evidence>
<dbReference type="CDD" id="cd00501">
    <property type="entry name" value="Peptidase_C15"/>
    <property type="match status" value="1"/>
</dbReference>
<comment type="caution">
    <text evidence="11">The sequence shown here is derived from an EMBL/GenBank/DDBJ whole genome shotgun (WGS) entry which is preliminary data.</text>
</comment>
<dbReference type="InterPro" id="IPR033693">
    <property type="entry name" value="PGPEP1_Glu_AS"/>
</dbReference>
<proteinExistence type="inferred from homology"/>
<keyword evidence="8" id="KW-0788">Thiol protease</keyword>
<dbReference type="GO" id="GO:0016920">
    <property type="term" value="F:pyroglutamyl-peptidase activity"/>
    <property type="evidence" value="ECO:0007669"/>
    <property type="project" value="UniProtKB-EC"/>
</dbReference>
<keyword evidence="12" id="KW-1185">Reference proteome</keyword>
<dbReference type="InterPro" id="IPR036440">
    <property type="entry name" value="Peptidase_C15-like_sf"/>
</dbReference>
<dbReference type="PROSITE" id="PS01333">
    <property type="entry name" value="PYRASE_GLU"/>
    <property type="match status" value="1"/>
</dbReference>
<evidence type="ECO:0000256" key="2">
    <source>
        <dbReference type="ARBA" id="ARBA00002280"/>
    </source>
</evidence>
<dbReference type="NCBIfam" id="NF009676">
    <property type="entry name" value="PRK13197.1"/>
    <property type="match status" value="1"/>
</dbReference>
<gene>
    <name evidence="11" type="ORF">ERL59_06940</name>
</gene>
<evidence type="ECO:0000256" key="5">
    <source>
        <dbReference type="ARBA" id="ARBA00022490"/>
    </source>
</evidence>
<evidence type="ECO:0000256" key="1">
    <source>
        <dbReference type="ARBA" id="ARBA00001770"/>
    </source>
</evidence>
<organism evidence="11 12">
    <name type="scientific">Chengkuizengella marina</name>
    <dbReference type="NCBI Taxonomy" id="2507566"/>
    <lineage>
        <taxon>Bacteria</taxon>
        <taxon>Bacillati</taxon>
        <taxon>Bacillota</taxon>
        <taxon>Bacilli</taxon>
        <taxon>Bacillales</taxon>
        <taxon>Paenibacillaceae</taxon>
        <taxon>Chengkuizengella</taxon>
    </lineage>
</organism>
<evidence type="ECO:0000256" key="9">
    <source>
        <dbReference type="PROSITE-ProRule" id="PRU10076"/>
    </source>
</evidence>
<dbReference type="OrthoDB" id="9779738at2"/>
<evidence type="ECO:0000313" key="12">
    <source>
        <dbReference type="Proteomes" id="UP000448943"/>
    </source>
</evidence>
<comment type="function">
    <text evidence="2">Removes 5-oxoproline from various penultimate amino acid residues except L-proline.</text>
</comment>
<accession>A0A6N9PYT9</accession>
<keyword evidence="7" id="KW-0378">Hydrolase</keyword>
<dbReference type="GO" id="GO:0006508">
    <property type="term" value="P:proteolysis"/>
    <property type="evidence" value="ECO:0007669"/>
    <property type="project" value="UniProtKB-KW"/>
</dbReference>
<dbReference type="GO" id="GO:0005829">
    <property type="term" value="C:cytosol"/>
    <property type="evidence" value="ECO:0007669"/>
    <property type="project" value="InterPro"/>
</dbReference>
<evidence type="ECO:0000313" key="11">
    <source>
        <dbReference type="EMBL" id="NBI28689.1"/>
    </source>
</evidence>
<name>A0A6N9PYT9_9BACL</name>
<dbReference type="EMBL" id="SIJB01000017">
    <property type="protein sequence ID" value="NBI28689.1"/>
    <property type="molecule type" value="Genomic_DNA"/>
</dbReference>
<dbReference type="EC" id="3.4.19.3" evidence="9"/>
<evidence type="ECO:0000256" key="7">
    <source>
        <dbReference type="ARBA" id="ARBA00022801"/>
    </source>
</evidence>
<dbReference type="PANTHER" id="PTHR23402:SF1">
    <property type="entry name" value="PYROGLUTAMYL-PEPTIDASE I"/>
    <property type="match status" value="1"/>
</dbReference>
<evidence type="ECO:0000256" key="10">
    <source>
        <dbReference type="PROSITE-ProRule" id="PRU10077"/>
    </source>
</evidence>
<dbReference type="Gene3D" id="3.40.630.20">
    <property type="entry name" value="Peptidase C15, pyroglutamyl peptidase I-like"/>
    <property type="match status" value="1"/>
</dbReference>
<dbReference type="InterPro" id="IPR000816">
    <property type="entry name" value="Peptidase_C15"/>
</dbReference>
<dbReference type="InterPro" id="IPR033694">
    <property type="entry name" value="PGPEP1_Cys_AS"/>
</dbReference>
<dbReference type="InterPro" id="IPR016125">
    <property type="entry name" value="Peptidase_C15-like"/>
</dbReference>
<dbReference type="PIRSF" id="PIRSF015592">
    <property type="entry name" value="Prld-crbxl_pptds"/>
    <property type="match status" value="1"/>
</dbReference>
<dbReference type="PANTHER" id="PTHR23402">
    <property type="entry name" value="PROTEASE FAMILY C15 PYROGLUTAMYL-PEPTIDASE I-RELATED"/>
    <property type="match status" value="1"/>
</dbReference>